<feature type="compositionally biased region" description="Pro residues" evidence="1">
    <location>
        <begin position="220"/>
        <end position="234"/>
    </location>
</feature>
<dbReference type="Proteomes" id="UP000625711">
    <property type="component" value="Unassembled WGS sequence"/>
</dbReference>
<keyword evidence="3" id="KW-1185">Reference proteome</keyword>
<comment type="caution">
    <text evidence="2">The sequence shown here is derived from an EMBL/GenBank/DDBJ whole genome shotgun (WGS) entry which is preliminary data.</text>
</comment>
<gene>
    <name evidence="2" type="ORF">GWI33_016909</name>
</gene>
<reference evidence="2" key="1">
    <citation type="submission" date="2020-08" db="EMBL/GenBank/DDBJ databases">
        <title>Genome sequencing and assembly of the red palm weevil Rhynchophorus ferrugineus.</title>
        <authorList>
            <person name="Dias G.B."/>
            <person name="Bergman C.M."/>
            <person name="Manee M."/>
        </authorList>
    </citation>
    <scope>NUCLEOTIDE SEQUENCE</scope>
    <source>
        <strain evidence="2">AA-2017</strain>
        <tissue evidence="2">Whole larva</tissue>
    </source>
</reference>
<feature type="region of interest" description="Disordered" evidence="1">
    <location>
        <begin position="185"/>
        <end position="238"/>
    </location>
</feature>
<protein>
    <submittedName>
        <fullName evidence="2">Uncharacterized protein</fullName>
    </submittedName>
</protein>
<feature type="region of interest" description="Disordered" evidence="1">
    <location>
        <begin position="1"/>
        <end position="39"/>
    </location>
</feature>
<feature type="compositionally biased region" description="Basic and acidic residues" evidence="1">
    <location>
        <begin position="110"/>
        <end position="124"/>
    </location>
</feature>
<organism evidence="2 3">
    <name type="scientific">Rhynchophorus ferrugineus</name>
    <name type="common">Red palm weevil</name>
    <name type="synonym">Curculio ferrugineus</name>
    <dbReference type="NCBI Taxonomy" id="354439"/>
    <lineage>
        <taxon>Eukaryota</taxon>
        <taxon>Metazoa</taxon>
        <taxon>Ecdysozoa</taxon>
        <taxon>Arthropoda</taxon>
        <taxon>Hexapoda</taxon>
        <taxon>Insecta</taxon>
        <taxon>Pterygota</taxon>
        <taxon>Neoptera</taxon>
        <taxon>Endopterygota</taxon>
        <taxon>Coleoptera</taxon>
        <taxon>Polyphaga</taxon>
        <taxon>Cucujiformia</taxon>
        <taxon>Curculionidae</taxon>
        <taxon>Dryophthorinae</taxon>
        <taxon>Rhynchophorus</taxon>
    </lineage>
</organism>
<evidence type="ECO:0000313" key="2">
    <source>
        <dbReference type="EMBL" id="KAF7270109.1"/>
    </source>
</evidence>
<feature type="region of interest" description="Disordered" evidence="1">
    <location>
        <begin position="134"/>
        <end position="153"/>
    </location>
</feature>
<accession>A0A834HZ79</accession>
<feature type="region of interest" description="Disordered" evidence="1">
    <location>
        <begin position="104"/>
        <end position="129"/>
    </location>
</feature>
<dbReference type="EMBL" id="JAACXV010014136">
    <property type="protein sequence ID" value="KAF7270109.1"/>
    <property type="molecule type" value="Genomic_DNA"/>
</dbReference>
<sequence>MESRRLRPSWEVGGGSRGRAVTASGNVRDGGDGNSLPLGRSPSLLGVITPFVLITYPPKLCLVSDWYAPKLDMKKIRRRNNKSSLAIKHAEVTREIELVGKKRALSRPSATRERNSFHSTDDIKKTKKLERPASLSRWLLEPKPPSTRSPYSEWSRPIVAPTASKFAQDRSLQALLTASLAKQINSESENKSARPHPSTPLFKRNSSLLFLSVSPRHGKPPSPPPPPPPLPPAFNPEKREVDYRRVILAEGVKLDSSCEQK</sequence>
<dbReference type="AlphaFoldDB" id="A0A834HZ79"/>
<name>A0A834HZ79_RHYFE</name>
<evidence type="ECO:0000256" key="1">
    <source>
        <dbReference type="SAM" id="MobiDB-lite"/>
    </source>
</evidence>
<evidence type="ECO:0000313" key="3">
    <source>
        <dbReference type="Proteomes" id="UP000625711"/>
    </source>
</evidence>
<proteinExistence type="predicted"/>